<accession>A0A1F5GB58</accession>
<dbReference type="STRING" id="1797714.A3D04_00810"/>
<protein>
    <submittedName>
        <fullName evidence="1">Uncharacterized protein</fullName>
    </submittedName>
</protein>
<gene>
    <name evidence="1" type="ORF">A3D04_00810</name>
</gene>
<evidence type="ECO:0000313" key="2">
    <source>
        <dbReference type="Proteomes" id="UP000177369"/>
    </source>
</evidence>
<dbReference type="EMBL" id="MFBD01000013">
    <property type="protein sequence ID" value="OGD89057.1"/>
    <property type="molecule type" value="Genomic_DNA"/>
</dbReference>
<comment type="caution">
    <text evidence="1">The sequence shown here is derived from an EMBL/GenBank/DDBJ whole genome shotgun (WGS) entry which is preliminary data.</text>
</comment>
<organism evidence="1 2">
    <name type="scientific">Candidatus Curtissbacteria bacterium RIFCSPHIGHO2_02_FULL_40_16b</name>
    <dbReference type="NCBI Taxonomy" id="1797714"/>
    <lineage>
        <taxon>Bacteria</taxon>
        <taxon>Candidatus Curtissiibacteriota</taxon>
    </lineage>
</organism>
<sequence>MKEAPRHDKPSKRDPSRLPTFAAVFGVVGIGVAAAACGSEAGGPGQVVNNPTLEPTATRIIPTLEPTATLAAEPTATAEAVLLPEQITALVNEALTPFPDTGDGFVINIKSDIIHAENHFKQFEQDGSFLAASNTDGSYGNAAVGLGKLACANPENNEKLVEAWTAIKSLMKKFTEERMAEGMFYNRAWEGAQVVYYTPSCNFEN</sequence>
<dbReference type="Proteomes" id="UP000177369">
    <property type="component" value="Unassembled WGS sequence"/>
</dbReference>
<evidence type="ECO:0000313" key="1">
    <source>
        <dbReference type="EMBL" id="OGD89057.1"/>
    </source>
</evidence>
<reference evidence="1 2" key="1">
    <citation type="journal article" date="2016" name="Nat. Commun.">
        <title>Thousands of microbial genomes shed light on interconnected biogeochemical processes in an aquifer system.</title>
        <authorList>
            <person name="Anantharaman K."/>
            <person name="Brown C.T."/>
            <person name="Hug L.A."/>
            <person name="Sharon I."/>
            <person name="Castelle C.J."/>
            <person name="Probst A.J."/>
            <person name="Thomas B.C."/>
            <person name="Singh A."/>
            <person name="Wilkins M.J."/>
            <person name="Karaoz U."/>
            <person name="Brodie E.L."/>
            <person name="Williams K.H."/>
            <person name="Hubbard S.S."/>
            <person name="Banfield J.F."/>
        </authorList>
    </citation>
    <scope>NUCLEOTIDE SEQUENCE [LARGE SCALE GENOMIC DNA]</scope>
</reference>
<dbReference type="AlphaFoldDB" id="A0A1F5GB58"/>
<name>A0A1F5GB58_9BACT</name>
<proteinExistence type="predicted"/>